<dbReference type="PANTHER" id="PTHR30258">
    <property type="entry name" value="TYPE II SECRETION SYSTEM PROTEIN GSPE-RELATED"/>
    <property type="match status" value="1"/>
</dbReference>
<dbReference type="PANTHER" id="PTHR30258:SF13">
    <property type="entry name" value="SECRETION PATHWAY ATPASE-RELATED"/>
    <property type="match status" value="1"/>
</dbReference>
<dbReference type="SMART" id="SM00382">
    <property type="entry name" value="AAA"/>
    <property type="match status" value="1"/>
</dbReference>
<dbReference type="SUPFAM" id="SSF52540">
    <property type="entry name" value="P-loop containing nucleoside triphosphate hydrolases"/>
    <property type="match status" value="1"/>
</dbReference>
<dbReference type="Pfam" id="PF00437">
    <property type="entry name" value="T2SSE"/>
    <property type="match status" value="1"/>
</dbReference>
<dbReference type="InterPro" id="IPR001482">
    <property type="entry name" value="T2SS/T4SS_dom"/>
</dbReference>
<dbReference type="InterPro" id="IPR003593">
    <property type="entry name" value="AAA+_ATPase"/>
</dbReference>
<dbReference type="InterPro" id="IPR037257">
    <property type="entry name" value="T2SS_E_N_sf"/>
</dbReference>
<sequence length="598" mass="67001">MNQVHQFHANSDEALSLSDVVKSLIDDGHIKASLSEQFLIPARTTSQLDISPLVIISQQEWDDLKNPGQKFTLDKLSQWLAEKSGLPYYRVDPLKIDVAAVTDVISSAYAIRHKILPVEVHENHIVIATAEPNVRSWERELSHVNNGIEIERVITNPLDISRFLNEFYSVSHSIRRATSETESRKNIGIGNFEQLVELGESGNLDANDQDIVQIVDWLLQYAFEQRASDIHLEPRRDKGHIRFRIDGMLHLVYDMPPLVMNAVTSRIKVLGRMDVVEKRRPQDGRIKTKLQDGAEIELRLSTMPTAFGEKLVMRIFDPIVLTKDFTALGFSEKDIACWNSMVTQPHGIVLVTGPTGSGKTSTLYATLRQLATPEVNVSTVEDPIENIVSEFNQMQVQSNIDVTFAAGIRTLLRQDPDIIMVGEIRDKETAEMAIQAALTGHLVLSTLHTNDAAAAIPRLREIGIPAYLLNATLNGVMAQRLARTLCPNCKERTEVDEDVWHALTKPYKVTGKGHFYKAVGCDKCRDTGYLGRVGLYEMLTMSNNMRHKITPESDAVDIRRLAIKEGMMQLRIAGAQKVAMGITTPEEILRVVPLDDTF</sequence>
<name>A0A3B1AH01_9ZZZZ</name>
<organism evidence="4">
    <name type="scientific">hydrothermal vent metagenome</name>
    <dbReference type="NCBI Taxonomy" id="652676"/>
    <lineage>
        <taxon>unclassified sequences</taxon>
        <taxon>metagenomes</taxon>
        <taxon>ecological metagenomes</taxon>
    </lineage>
</organism>
<dbReference type="Gene3D" id="3.30.450.90">
    <property type="match status" value="1"/>
</dbReference>
<dbReference type="GO" id="GO:0005524">
    <property type="term" value="F:ATP binding"/>
    <property type="evidence" value="ECO:0007669"/>
    <property type="project" value="UniProtKB-KW"/>
</dbReference>
<keyword evidence="2" id="KW-0067">ATP-binding</keyword>
<feature type="domain" description="Bacterial type II secretion system protein E" evidence="3">
    <location>
        <begin position="412"/>
        <end position="426"/>
    </location>
</feature>
<accession>A0A3B1AH01</accession>
<dbReference type="Gene3D" id="3.30.300.160">
    <property type="entry name" value="Type II secretion system, protein E, N-terminal domain"/>
    <property type="match status" value="1"/>
</dbReference>
<gene>
    <name evidence="4" type="ORF">MNBD_GAMMA23-2096</name>
</gene>
<dbReference type="Gene3D" id="3.40.50.300">
    <property type="entry name" value="P-loop containing nucleotide triphosphate hydrolases"/>
    <property type="match status" value="1"/>
</dbReference>
<dbReference type="GO" id="GO:0005886">
    <property type="term" value="C:plasma membrane"/>
    <property type="evidence" value="ECO:0007669"/>
    <property type="project" value="TreeGrafter"/>
</dbReference>
<evidence type="ECO:0000256" key="1">
    <source>
        <dbReference type="ARBA" id="ARBA00022741"/>
    </source>
</evidence>
<dbReference type="CDD" id="cd01129">
    <property type="entry name" value="PulE-GspE-like"/>
    <property type="match status" value="1"/>
</dbReference>
<keyword evidence="1" id="KW-0547">Nucleotide-binding</keyword>
<dbReference type="InterPro" id="IPR027417">
    <property type="entry name" value="P-loop_NTPase"/>
</dbReference>
<dbReference type="InterPro" id="IPR007831">
    <property type="entry name" value="T2SS_GspE_N"/>
</dbReference>
<dbReference type="EMBL" id="UOFT01000031">
    <property type="protein sequence ID" value="VAW93154.1"/>
    <property type="molecule type" value="Genomic_DNA"/>
</dbReference>
<dbReference type="GO" id="GO:0016887">
    <property type="term" value="F:ATP hydrolysis activity"/>
    <property type="evidence" value="ECO:0007669"/>
    <property type="project" value="TreeGrafter"/>
</dbReference>
<reference evidence="4" key="1">
    <citation type="submission" date="2018-06" db="EMBL/GenBank/DDBJ databases">
        <authorList>
            <person name="Zhirakovskaya E."/>
        </authorList>
    </citation>
    <scope>NUCLEOTIDE SEQUENCE</scope>
</reference>
<evidence type="ECO:0000256" key="2">
    <source>
        <dbReference type="ARBA" id="ARBA00022840"/>
    </source>
</evidence>
<proteinExistence type="predicted"/>
<dbReference type="SUPFAM" id="SSF160246">
    <property type="entry name" value="EspE N-terminal domain-like"/>
    <property type="match status" value="1"/>
</dbReference>
<protein>
    <submittedName>
        <fullName evidence="4">Type II secretory pathway, ATPase PulE/Tfp pilus assembly pathway, ATPase PilB</fullName>
    </submittedName>
</protein>
<evidence type="ECO:0000259" key="3">
    <source>
        <dbReference type="PROSITE" id="PS00662"/>
    </source>
</evidence>
<evidence type="ECO:0000313" key="4">
    <source>
        <dbReference type="EMBL" id="VAW93154.1"/>
    </source>
</evidence>
<dbReference type="Pfam" id="PF05157">
    <property type="entry name" value="MshEN"/>
    <property type="match status" value="1"/>
</dbReference>
<dbReference type="FunFam" id="3.40.50.300:FF:000398">
    <property type="entry name" value="Type IV pilus assembly ATPase PilB"/>
    <property type="match status" value="1"/>
</dbReference>
<dbReference type="AlphaFoldDB" id="A0A3B1AH01"/>
<dbReference type="PROSITE" id="PS00662">
    <property type="entry name" value="T2SP_E"/>
    <property type="match status" value="1"/>
</dbReference>